<dbReference type="PROSITE" id="PS50004">
    <property type="entry name" value="C2"/>
    <property type="match status" value="1"/>
</dbReference>
<gene>
    <name evidence="3" type="primary">MCA1</name>
    <name evidence="3" type="ORF">PRELSG_1115600</name>
</gene>
<evidence type="ECO:0000259" key="2">
    <source>
        <dbReference type="PROSITE" id="PS50004"/>
    </source>
</evidence>
<evidence type="ECO:0000313" key="4">
    <source>
        <dbReference type="Proteomes" id="UP000220158"/>
    </source>
</evidence>
<dbReference type="PANTHER" id="PTHR48104:SF30">
    <property type="entry name" value="METACASPASE-1"/>
    <property type="match status" value="1"/>
</dbReference>
<dbReference type="InterPro" id="IPR029030">
    <property type="entry name" value="Caspase-like_dom_sf"/>
</dbReference>
<dbReference type="SUPFAM" id="SSF52129">
    <property type="entry name" value="Caspase-like"/>
    <property type="match status" value="1"/>
</dbReference>
<dbReference type="GO" id="GO:0004197">
    <property type="term" value="F:cysteine-type endopeptidase activity"/>
    <property type="evidence" value="ECO:0007669"/>
    <property type="project" value="InterPro"/>
</dbReference>
<dbReference type="AlphaFoldDB" id="A0A1J1H7B8"/>
<organism evidence="3 4">
    <name type="scientific">Plasmodium relictum</name>
    <dbReference type="NCBI Taxonomy" id="85471"/>
    <lineage>
        <taxon>Eukaryota</taxon>
        <taxon>Sar</taxon>
        <taxon>Alveolata</taxon>
        <taxon>Apicomplexa</taxon>
        <taxon>Aconoidasida</taxon>
        <taxon>Haemosporida</taxon>
        <taxon>Plasmodiidae</taxon>
        <taxon>Plasmodium</taxon>
        <taxon>Plasmodium (Haemamoeba)</taxon>
    </lineage>
</organism>
<name>A0A1J1H7B8_PLARL</name>
<dbReference type="InterPro" id="IPR011600">
    <property type="entry name" value="Pept_C14_caspase"/>
</dbReference>
<evidence type="ECO:0000313" key="3">
    <source>
        <dbReference type="EMBL" id="CRH00810.1"/>
    </source>
</evidence>
<dbReference type="OMA" id="VYWKNKK"/>
<dbReference type="InterPro" id="IPR050452">
    <property type="entry name" value="Metacaspase"/>
</dbReference>
<feature type="domain" description="C2" evidence="2">
    <location>
        <begin position="1"/>
        <end position="97"/>
    </location>
</feature>
<dbReference type="Proteomes" id="UP000220158">
    <property type="component" value="Chromosome 11"/>
</dbReference>
<accession>A0A1J1H7B8</accession>
<dbReference type="GeneID" id="39736934"/>
<dbReference type="Gene3D" id="2.60.40.150">
    <property type="entry name" value="C2 domain"/>
    <property type="match status" value="1"/>
</dbReference>
<evidence type="ECO:0000256" key="1">
    <source>
        <dbReference type="ARBA" id="ARBA00009005"/>
    </source>
</evidence>
<dbReference type="RefSeq" id="XP_028533812.1">
    <property type="nucleotide sequence ID" value="XM_028677420.1"/>
</dbReference>
<dbReference type="Pfam" id="PF00656">
    <property type="entry name" value="Peptidase_C14"/>
    <property type="match status" value="1"/>
</dbReference>
<dbReference type="Gene3D" id="3.40.50.12660">
    <property type="match status" value="1"/>
</dbReference>
<dbReference type="VEuPathDB" id="PlasmoDB:PRELSG_1115600"/>
<dbReference type="PANTHER" id="PTHR48104">
    <property type="entry name" value="METACASPASE-4"/>
    <property type="match status" value="1"/>
</dbReference>
<keyword evidence="3" id="KW-0378">Hydrolase</keyword>
<dbReference type="SUPFAM" id="SSF49562">
    <property type="entry name" value="C2 domain (Calcium/lipid-binding domain, CaLB)"/>
    <property type="match status" value="1"/>
</dbReference>
<dbReference type="OrthoDB" id="3223806at2759"/>
<dbReference type="InterPro" id="IPR000008">
    <property type="entry name" value="C2_dom"/>
</dbReference>
<dbReference type="EMBL" id="LN835306">
    <property type="protein sequence ID" value="CRH00810.1"/>
    <property type="molecule type" value="Genomic_DNA"/>
</dbReference>
<dbReference type="GO" id="GO:0006508">
    <property type="term" value="P:proteolysis"/>
    <property type="evidence" value="ECO:0007669"/>
    <property type="project" value="InterPro"/>
</dbReference>
<comment type="similarity">
    <text evidence="1">Belongs to the peptidase C14B family.</text>
</comment>
<dbReference type="KEGG" id="prel:PRELSG_1115600"/>
<keyword evidence="4" id="KW-1185">Reference proteome</keyword>
<dbReference type="GO" id="GO:0005737">
    <property type="term" value="C:cytoplasm"/>
    <property type="evidence" value="ECO:0007669"/>
    <property type="project" value="TreeGrafter"/>
</dbReference>
<dbReference type="EC" id="3.4.22.-" evidence="3"/>
<reference evidence="3 4" key="1">
    <citation type="submission" date="2015-04" db="EMBL/GenBank/DDBJ databases">
        <authorList>
            <consortium name="Pathogen Informatics"/>
        </authorList>
    </citation>
    <scope>NUCLEOTIDE SEQUENCE [LARGE SCALE GENOMIC DNA]</scope>
    <source>
        <strain evidence="3 4">SGS1</strain>
    </source>
</reference>
<sequence length="566" mass="66510">MEKIYLKVFELSDLNDNDHSIYYVKVYWKNKKYKSAKLRDFTYKINEEFTFPLEKSEDNKEILFIEVWINGIVNRKVAYTFFPLQFIRKERTVKQKINLIDVLKKCSLKLSVFIIKSEGDIIFYNLKERFPNKSDKEIKDAILKNFNEENAMIDLQKEVFVNNNSSFQNNIPFAENEYRLTNTTYNMVPHVNVINPPLGMANDHYYSNANNSSIYNPMTNQIMYPLNHLSNINNLTNANNLDNNNNNYRDAFLPQTMYYEDNSVSSPYSEKFLYFSPQNKKKALLIGINYYGSNYELRGCVNDTLRMKNLLISKYDFHDSSMTMIRLIDNESNPNYRPTRKNILSALTWLTTDNKPGDIYFFLYSGHGSQQEDHMHIEEDGYNETILPCDFKTEGEITDNDLHRYLIQPLNNGVKLISVVDCCSSGTCLDLAYKYKLKSKKWKEEKNPFHVVCDVSQFSGCKDGKYANEIDNKSNAPGGSLVTAMIHVLSTSQNYLTYEYLLQNINYYIKAYHNQKIYFMSSQKFSLDRIFDFEHILKNKNKKLGLIINEHIKTKREKKKKKYFAI</sequence>
<protein>
    <submittedName>
        <fullName evidence="3">Metacaspase 1, putative</fullName>
        <ecNumber evidence="3">3.4.22.-</ecNumber>
    </submittedName>
</protein>
<proteinExistence type="inferred from homology"/>
<dbReference type="InterPro" id="IPR035892">
    <property type="entry name" value="C2_domain_sf"/>
</dbReference>